<proteinExistence type="predicted"/>
<keyword evidence="2" id="KW-1185">Reference proteome</keyword>
<dbReference type="EMBL" id="JBHMCA010000043">
    <property type="protein sequence ID" value="MFB9445608.1"/>
    <property type="molecule type" value="Genomic_DNA"/>
</dbReference>
<evidence type="ECO:0008006" key="3">
    <source>
        <dbReference type="Google" id="ProtNLM"/>
    </source>
</evidence>
<sequence>MPRLKVLLIVASVVVVAALAADVLLRHHRERFKVGDCVELVHMAVVGCESGVADHVVLGVEDGEAGGIPCGAWPQTDTDLRMDGADGRPVHVCMKRRPQ</sequence>
<evidence type="ECO:0000313" key="2">
    <source>
        <dbReference type="Proteomes" id="UP001589608"/>
    </source>
</evidence>
<name>A0ABV5MA93_9ACTN</name>
<dbReference type="Proteomes" id="UP001589608">
    <property type="component" value="Unassembled WGS sequence"/>
</dbReference>
<reference evidence="1 2" key="1">
    <citation type="submission" date="2024-09" db="EMBL/GenBank/DDBJ databases">
        <authorList>
            <person name="Sun Q."/>
            <person name="Mori K."/>
        </authorList>
    </citation>
    <scope>NUCLEOTIDE SEQUENCE [LARGE SCALE GENOMIC DNA]</scope>
    <source>
        <strain evidence="1 2">JCM 3307</strain>
    </source>
</reference>
<evidence type="ECO:0000313" key="1">
    <source>
        <dbReference type="EMBL" id="MFB9445608.1"/>
    </source>
</evidence>
<dbReference type="RefSeq" id="WP_223093300.1">
    <property type="nucleotide sequence ID" value="NZ_CP061913.1"/>
</dbReference>
<accession>A0ABV5MA93</accession>
<organism evidence="1 2">
    <name type="scientific">Dactylosporangium vinaceum</name>
    <dbReference type="NCBI Taxonomy" id="53362"/>
    <lineage>
        <taxon>Bacteria</taxon>
        <taxon>Bacillati</taxon>
        <taxon>Actinomycetota</taxon>
        <taxon>Actinomycetes</taxon>
        <taxon>Micromonosporales</taxon>
        <taxon>Micromonosporaceae</taxon>
        <taxon>Dactylosporangium</taxon>
    </lineage>
</organism>
<comment type="caution">
    <text evidence="1">The sequence shown here is derived from an EMBL/GenBank/DDBJ whole genome shotgun (WGS) entry which is preliminary data.</text>
</comment>
<gene>
    <name evidence="1" type="ORF">ACFFTR_21225</name>
</gene>
<protein>
    <recommendedName>
        <fullName evidence="3">Secreted protein</fullName>
    </recommendedName>
</protein>